<keyword evidence="1 3" id="KW-0378">Hydrolase</keyword>
<dbReference type="InterPro" id="IPR005674">
    <property type="entry name" value="CocE/Ser_esterase"/>
</dbReference>
<dbReference type="RefSeq" id="WP_369184189.1">
    <property type="nucleotide sequence ID" value="NZ_CP163445.1"/>
</dbReference>
<dbReference type="NCBIfam" id="TIGR00976">
    <property type="entry name" value="CocE_NonD"/>
    <property type="match status" value="1"/>
</dbReference>
<dbReference type="EMBL" id="CP163445">
    <property type="protein sequence ID" value="XDQ81229.1"/>
    <property type="molecule type" value="Genomic_DNA"/>
</dbReference>
<dbReference type="PANTHER" id="PTHR43056">
    <property type="entry name" value="PEPTIDASE S9 PROLYL OLIGOPEPTIDASE"/>
    <property type="match status" value="1"/>
</dbReference>
<dbReference type="Gene3D" id="1.10.3020.10">
    <property type="entry name" value="alpha-amino acid ester hydrolase ( Helical cap domain)"/>
    <property type="match status" value="1"/>
</dbReference>
<evidence type="ECO:0000256" key="1">
    <source>
        <dbReference type="ARBA" id="ARBA00022801"/>
    </source>
</evidence>
<evidence type="ECO:0000259" key="2">
    <source>
        <dbReference type="SMART" id="SM00939"/>
    </source>
</evidence>
<dbReference type="InterPro" id="IPR050585">
    <property type="entry name" value="Xaa-Pro_dipeptidyl-ppase/CocE"/>
</dbReference>
<dbReference type="InterPro" id="IPR008979">
    <property type="entry name" value="Galactose-bd-like_sf"/>
</dbReference>
<protein>
    <submittedName>
        <fullName evidence="3">CocE/NonD family hydrolase</fullName>
    </submittedName>
</protein>
<evidence type="ECO:0000313" key="3">
    <source>
        <dbReference type="EMBL" id="XDQ81229.1"/>
    </source>
</evidence>
<dbReference type="SUPFAM" id="SSF49785">
    <property type="entry name" value="Galactose-binding domain-like"/>
    <property type="match status" value="1"/>
</dbReference>
<gene>
    <name evidence="3" type="ORF">AB2U05_23560</name>
</gene>
<name>A0AB39TQ77_9ACTN</name>
<reference evidence="3" key="1">
    <citation type="submission" date="2024-07" db="EMBL/GenBank/DDBJ databases">
        <authorList>
            <person name="Yu S.T."/>
        </authorList>
    </citation>
    <scope>NUCLEOTIDE SEQUENCE</scope>
    <source>
        <strain evidence="3">Y1</strain>
    </source>
</reference>
<dbReference type="SMART" id="SM00939">
    <property type="entry name" value="PepX_C"/>
    <property type="match status" value="1"/>
</dbReference>
<feature type="domain" description="Xaa-Pro dipeptidyl-peptidase C-terminal" evidence="2">
    <location>
        <begin position="310"/>
        <end position="558"/>
    </location>
</feature>
<dbReference type="Pfam" id="PF08530">
    <property type="entry name" value="PepX_C"/>
    <property type="match status" value="1"/>
</dbReference>
<dbReference type="GO" id="GO:0008239">
    <property type="term" value="F:dipeptidyl-peptidase activity"/>
    <property type="evidence" value="ECO:0007669"/>
    <property type="project" value="InterPro"/>
</dbReference>
<dbReference type="SUPFAM" id="SSF53474">
    <property type="entry name" value="alpha/beta-Hydrolases"/>
    <property type="match status" value="1"/>
</dbReference>
<dbReference type="Pfam" id="PF02129">
    <property type="entry name" value="Peptidase_S15"/>
    <property type="match status" value="1"/>
</dbReference>
<accession>A0AB39TQ77</accession>
<dbReference type="Gene3D" id="2.60.120.260">
    <property type="entry name" value="Galactose-binding domain-like"/>
    <property type="match status" value="1"/>
</dbReference>
<dbReference type="PANTHER" id="PTHR43056:SF10">
    <property type="entry name" value="COCE_NOND FAMILY, PUTATIVE (AFU_ORTHOLOGUE AFUA_7G00600)-RELATED"/>
    <property type="match status" value="1"/>
</dbReference>
<proteinExistence type="predicted"/>
<dbReference type="InterPro" id="IPR029058">
    <property type="entry name" value="AB_hydrolase_fold"/>
</dbReference>
<sequence>MRVERNVEVPMRDGTILRADIFRPLSDGPCPVILLRLPYDKSVLTEPWFPSEVRYFVPRGYICVAQDVRGTYTSEGTFHPFRDETPDTVDTIEWAAGIEGSNGKVVMTGQSYLGSVQVQAAAEKPAPLVAISPVSPLLDFTDNGFRRGGAVESSFYFAWATNMAIREARRHGREEAATALATLTEDRPVDAFPPLSRSNGLHAPFDEVLQQYDAVAPWVRQLLDEAGRPEGGGYLSTRRLVPNISVPSLYVTSWYDAFLGGSLNAYAEGTSTGAAPTHLVIGPWEHAHYGAPQSIAGEIDFGPTAELDLFALLEQFFAPLTGLGPREPVPGVRYFTMGINEWRSADAWPPASTPVRLFLHSAGGPVTSGPTGTLDAIAPTDGASTAADEWTHEPKAPVPSTGGQTWAIPAGPRDQSALVERADVLAFDSEPLPSAVEVTGAVRAKAWLETDAASADVIAALVDIHPDGRRYPVTQGILRLGTESEPLHEKGPIAFDIDLWATSHVFLAGHRISVQIASSDFPHWDVNPSDGKPWPTSSAPEPAHHRLLHDAAHPSAITLPTIGPLPTPLSHTHP</sequence>
<dbReference type="Gene3D" id="3.40.50.1820">
    <property type="entry name" value="alpha/beta hydrolase"/>
    <property type="match status" value="1"/>
</dbReference>
<dbReference type="InterPro" id="IPR013736">
    <property type="entry name" value="Xaa-Pro_dipept_C"/>
</dbReference>
<organism evidence="3">
    <name type="scientific">Streptomyces sp. Y1</name>
    <dbReference type="NCBI Taxonomy" id="3238634"/>
    <lineage>
        <taxon>Bacteria</taxon>
        <taxon>Bacillati</taxon>
        <taxon>Actinomycetota</taxon>
        <taxon>Actinomycetes</taxon>
        <taxon>Kitasatosporales</taxon>
        <taxon>Streptomycetaceae</taxon>
        <taxon>Streptomyces</taxon>
    </lineage>
</organism>
<dbReference type="AlphaFoldDB" id="A0AB39TQ77"/>
<dbReference type="InterPro" id="IPR000383">
    <property type="entry name" value="Xaa-Pro-like_dom"/>
</dbReference>